<dbReference type="PANTHER" id="PTHR24348:SF22">
    <property type="entry name" value="NON-SPECIFIC SERINE_THREONINE PROTEIN KINASE"/>
    <property type="match status" value="1"/>
</dbReference>
<dbReference type="GO" id="GO:0016020">
    <property type="term" value="C:membrane"/>
    <property type="evidence" value="ECO:0007669"/>
    <property type="project" value="TreeGrafter"/>
</dbReference>
<dbReference type="PROSITE" id="PS50011">
    <property type="entry name" value="PROTEIN_KINASE_DOM"/>
    <property type="match status" value="1"/>
</dbReference>
<dbReference type="RefSeq" id="XP_001024565.2">
    <property type="nucleotide sequence ID" value="XM_001024565.2"/>
</dbReference>
<proteinExistence type="predicted"/>
<name>I7MM78_TETTS</name>
<dbReference type="Pfam" id="PF00069">
    <property type="entry name" value="Pkinase"/>
    <property type="match status" value="1"/>
</dbReference>
<dbReference type="InterPro" id="IPR008271">
    <property type="entry name" value="Ser/Thr_kinase_AS"/>
</dbReference>
<dbReference type="eggNOG" id="KOG0192">
    <property type="taxonomic scope" value="Eukaryota"/>
</dbReference>
<keyword evidence="2" id="KW-0547">Nucleotide-binding</keyword>
<dbReference type="PROSITE" id="PS00108">
    <property type="entry name" value="PROTEIN_KINASE_ST"/>
    <property type="match status" value="1"/>
</dbReference>
<dbReference type="GO" id="GO:0005776">
    <property type="term" value="C:autophagosome"/>
    <property type="evidence" value="ECO:0007669"/>
    <property type="project" value="TreeGrafter"/>
</dbReference>
<evidence type="ECO:0000256" key="1">
    <source>
        <dbReference type="ARBA" id="ARBA00022679"/>
    </source>
</evidence>
<dbReference type="GO" id="GO:0010506">
    <property type="term" value="P:regulation of autophagy"/>
    <property type="evidence" value="ECO:0007669"/>
    <property type="project" value="InterPro"/>
</dbReference>
<feature type="domain" description="Protein kinase" evidence="5">
    <location>
        <begin position="9"/>
        <end position="275"/>
    </location>
</feature>
<evidence type="ECO:0000259" key="5">
    <source>
        <dbReference type="PROSITE" id="PS50011"/>
    </source>
</evidence>
<dbReference type="AlphaFoldDB" id="I7MM78"/>
<dbReference type="Gene3D" id="1.10.510.10">
    <property type="entry name" value="Transferase(Phosphotransferase) domain 1"/>
    <property type="match status" value="1"/>
</dbReference>
<dbReference type="Proteomes" id="UP000009168">
    <property type="component" value="Unassembled WGS sequence"/>
</dbReference>
<keyword evidence="3 6" id="KW-0418">Kinase</keyword>
<dbReference type="PANTHER" id="PTHR24348">
    <property type="entry name" value="SERINE/THREONINE-PROTEIN KINASE UNC-51-RELATED"/>
    <property type="match status" value="1"/>
</dbReference>
<evidence type="ECO:0000313" key="7">
    <source>
        <dbReference type="Proteomes" id="UP000009168"/>
    </source>
</evidence>
<keyword evidence="4" id="KW-0067">ATP-binding</keyword>
<dbReference type="InterPro" id="IPR011009">
    <property type="entry name" value="Kinase-like_dom_sf"/>
</dbReference>
<evidence type="ECO:0000256" key="3">
    <source>
        <dbReference type="ARBA" id="ARBA00022777"/>
    </source>
</evidence>
<dbReference type="InterPro" id="IPR000719">
    <property type="entry name" value="Prot_kinase_dom"/>
</dbReference>
<dbReference type="SUPFAM" id="SSF56112">
    <property type="entry name" value="Protein kinase-like (PK-like)"/>
    <property type="match status" value="1"/>
</dbReference>
<dbReference type="Gene3D" id="3.30.200.20">
    <property type="entry name" value="Phosphorylase Kinase, domain 1"/>
    <property type="match status" value="1"/>
</dbReference>
<dbReference type="KEGG" id="tet:TTHERM_00300380"/>
<dbReference type="GO" id="GO:0004674">
    <property type="term" value="F:protein serine/threonine kinase activity"/>
    <property type="evidence" value="ECO:0007669"/>
    <property type="project" value="InterPro"/>
</dbReference>
<evidence type="ECO:0000313" key="6">
    <source>
        <dbReference type="EMBL" id="EAS04320.2"/>
    </source>
</evidence>
<protein>
    <submittedName>
        <fullName evidence="6">Serine/Threonine kinase domain protein</fullName>
    </submittedName>
</protein>
<dbReference type="GO" id="GO:0005524">
    <property type="term" value="F:ATP binding"/>
    <property type="evidence" value="ECO:0007669"/>
    <property type="project" value="UniProtKB-KW"/>
</dbReference>
<gene>
    <name evidence="6" type="ORF">TTHERM_00300380</name>
</gene>
<dbReference type="GeneID" id="7838375"/>
<reference evidence="7" key="1">
    <citation type="journal article" date="2006" name="PLoS Biol.">
        <title>Macronuclear genome sequence of the ciliate Tetrahymena thermophila, a model eukaryote.</title>
        <authorList>
            <person name="Eisen J.A."/>
            <person name="Coyne R.S."/>
            <person name="Wu M."/>
            <person name="Wu D."/>
            <person name="Thiagarajan M."/>
            <person name="Wortman J.R."/>
            <person name="Badger J.H."/>
            <person name="Ren Q."/>
            <person name="Amedeo P."/>
            <person name="Jones K.M."/>
            <person name="Tallon L.J."/>
            <person name="Delcher A.L."/>
            <person name="Salzberg S.L."/>
            <person name="Silva J.C."/>
            <person name="Haas B.J."/>
            <person name="Majoros W.H."/>
            <person name="Farzad M."/>
            <person name="Carlton J.M."/>
            <person name="Smith R.K. Jr."/>
            <person name="Garg J."/>
            <person name="Pearlman R.E."/>
            <person name="Karrer K.M."/>
            <person name="Sun L."/>
            <person name="Manning G."/>
            <person name="Elde N.C."/>
            <person name="Turkewitz A.P."/>
            <person name="Asai D.J."/>
            <person name="Wilkes D.E."/>
            <person name="Wang Y."/>
            <person name="Cai H."/>
            <person name="Collins K."/>
            <person name="Stewart B.A."/>
            <person name="Lee S.R."/>
            <person name="Wilamowska K."/>
            <person name="Weinberg Z."/>
            <person name="Ruzzo W.L."/>
            <person name="Wloga D."/>
            <person name="Gaertig J."/>
            <person name="Frankel J."/>
            <person name="Tsao C.-C."/>
            <person name="Gorovsky M.A."/>
            <person name="Keeling P.J."/>
            <person name="Waller R.F."/>
            <person name="Patron N.J."/>
            <person name="Cherry J.M."/>
            <person name="Stover N.A."/>
            <person name="Krieger C.J."/>
            <person name="del Toro C."/>
            <person name="Ryder H.F."/>
            <person name="Williamson S.C."/>
            <person name="Barbeau R.A."/>
            <person name="Hamilton E.P."/>
            <person name="Orias E."/>
        </authorList>
    </citation>
    <scope>NUCLEOTIDE SEQUENCE [LARGE SCALE GENOMIC DNA]</scope>
    <source>
        <strain evidence="7">SB210</strain>
    </source>
</reference>
<organism evidence="6 7">
    <name type="scientific">Tetrahymena thermophila (strain SB210)</name>
    <dbReference type="NCBI Taxonomy" id="312017"/>
    <lineage>
        <taxon>Eukaryota</taxon>
        <taxon>Sar</taxon>
        <taxon>Alveolata</taxon>
        <taxon>Ciliophora</taxon>
        <taxon>Intramacronucleata</taxon>
        <taxon>Oligohymenophorea</taxon>
        <taxon>Hymenostomatida</taxon>
        <taxon>Tetrahymenina</taxon>
        <taxon>Tetrahymenidae</taxon>
        <taxon>Tetrahymena</taxon>
    </lineage>
</organism>
<accession>I7MM78</accession>
<dbReference type="InParanoid" id="I7MM78"/>
<evidence type="ECO:0000256" key="4">
    <source>
        <dbReference type="ARBA" id="ARBA00022840"/>
    </source>
</evidence>
<keyword evidence="1" id="KW-0808">Transferase</keyword>
<dbReference type="GO" id="GO:0000045">
    <property type="term" value="P:autophagosome assembly"/>
    <property type="evidence" value="ECO:0007669"/>
    <property type="project" value="TreeGrafter"/>
</dbReference>
<dbReference type="SMART" id="SM00220">
    <property type="entry name" value="S_TKc"/>
    <property type="match status" value="1"/>
</dbReference>
<dbReference type="OrthoDB" id="7869584at2759"/>
<dbReference type="GO" id="GO:0005829">
    <property type="term" value="C:cytosol"/>
    <property type="evidence" value="ECO:0007669"/>
    <property type="project" value="TreeGrafter"/>
</dbReference>
<evidence type="ECO:0000256" key="2">
    <source>
        <dbReference type="ARBA" id="ARBA00022741"/>
    </source>
</evidence>
<dbReference type="EMBL" id="GG662449">
    <property type="protein sequence ID" value="EAS04320.2"/>
    <property type="molecule type" value="Genomic_DNA"/>
</dbReference>
<sequence length="388" mass="45759">MTQLLNNKYKVIQEIGNGSIGKVFLCQFDDTQGNQIQVAVKQISDQTILGQQNKYLAQELNTIQMLIDQMNNGNKCDHVLQCYEIFQEQQQYYIVSEFCQLGDLYQYLYRNHQNLSTQNYLDIIIQIAKGIQYLHNINLGHRDLKPENILIRYNKGLQLVITDFGVSSFQNMKSTVGTINYMAPEILKFNQSYDKAVDIWSLGCIMHEIIYNEQLFNGNTTQQVVSKIRNFKLYQQIDQRPFLTDLNQIIQSCLSLDASYRPTIQDILNRLDELYSKIKNNEHIDQDQNQIINQQNGDQRYDQSNFTLTNTSFQTLNQNQTQQDNDFRQERTIQDNFLQKLIIECIQNDPINETQYREFQQNNEKQFVDIKSIEKYFKNFSNDLRSDE</sequence>
<keyword evidence="7" id="KW-1185">Reference proteome</keyword>
<dbReference type="InterPro" id="IPR045269">
    <property type="entry name" value="Atg1-like"/>
</dbReference>
<dbReference type="GO" id="GO:0000407">
    <property type="term" value="C:phagophore assembly site"/>
    <property type="evidence" value="ECO:0007669"/>
    <property type="project" value="TreeGrafter"/>
</dbReference>